<dbReference type="Gene3D" id="3.40.50.150">
    <property type="entry name" value="Vaccinia Virus protein VP39"/>
    <property type="match status" value="1"/>
</dbReference>
<dbReference type="EMBL" id="PEWV01000063">
    <property type="protein sequence ID" value="PIU41266.1"/>
    <property type="molecule type" value="Genomic_DNA"/>
</dbReference>
<dbReference type="InterPro" id="IPR026170">
    <property type="entry name" value="FAM173A/B"/>
</dbReference>
<dbReference type="PANTHER" id="PTHR13610:SF11">
    <property type="entry name" value="METHYLTRANSFERASE DOMAIN-CONTAINING PROTEIN"/>
    <property type="match status" value="1"/>
</dbReference>
<name>A0A2J0L1Y8_9BACT</name>
<evidence type="ECO:0000313" key="6">
    <source>
        <dbReference type="Proteomes" id="UP000230052"/>
    </source>
</evidence>
<dbReference type="AlphaFoldDB" id="A0A2J0L1Y8"/>
<evidence type="ECO:0000256" key="2">
    <source>
        <dbReference type="ARBA" id="ARBA00022679"/>
    </source>
</evidence>
<protein>
    <recommendedName>
        <fullName evidence="4">Methyltransferase domain-containing protein</fullName>
    </recommendedName>
</protein>
<dbReference type="CDD" id="cd02440">
    <property type="entry name" value="AdoMet_MTases"/>
    <property type="match status" value="1"/>
</dbReference>
<comment type="caution">
    <text evidence="5">The sequence shown here is derived from an EMBL/GenBank/DDBJ whole genome shotgun (WGS) entry which is preliminary data.</text>
</comment>
<feature type="domain" description="Methyltransferase" evidence="4">
    <location>
        <begin position="87"/>
        <end position="151"/>
    </location>
</feature>
<dbReference type="SUPFAM" id="SSF53335">
    <property type="entry name" value="S-adenosyl-L-methionine-dependent methyltransferases"/>
    <property type="match status" value="1"/>
</dbReference>
<dbReference type="InterPro" id="IPR025714">
    <property type="entry name" value="Methyltranfer_dom"/>
</dbReference>
<dbReference type="GO" id="GO:0016279">
    <property type="term" value="F:protein-lysine N-methyltransferase activity"/>
    <property type="evidence" value="ECO:0007669"/>
    <property type="project" value="InterPro"/>
</dbReference>
<evidence type="ECO:0000313" key="5">
    <source>
        <dbReference type="EMBL" id="PIU41266.1"/>
    </source>
</evidence>
<evidence type="ECO:0000256" key="1">
    <source>
        <dbReference type="ARBA" id="ARBA00022603"/>
    </source>
</evidence>
<dbReference type="Proteomes" id="UP000230052">
    <property type="component" value="Unassembled WGS sequence"/>
</dbReference>
<dbReference type="Pfam" id="PF13847">
    <property type="entry name" value="Methyltransf_31"/>
    <property type="match status" value="1"/>
</dbReference>
<accession>A0A2J0L1Y8</accession>
<proteinExistence type="predicted"/>
<evidence type="ECO:0000256" key="3">
    <source>
        <dbReference type="ARBA" id="ARBA00022691"/>
    </source>
</evidence>
<gene>
    <name evidence="5" type="ORF">COS99_06375</name>
</gene>
<reference evidence="5 6" key="1">
    <citation type="submission" date="2017-09" db="EMBL/GenBank/DDBJ databases">
        <title>Depth-based differentiation of microbial function through sediment-hosted aquifers and enrichment of novel symbionts in the deep terrestrial subsurface.</title>
        <authorList>
            <person name="Probst A.J."/>
            <person name="Ladd B."/>
            <person name="Jarett J.K."/>
            <person name="Geller-Mcgrath D.E."/>
            <person name="Sieber C.M."/>
            <person name="Emerson J.B."/>
            <person name="Anantharaman K."/>
            <person name="Thomas B.C."/>
            <person name="Malmstrom R."/>
            <person name="Stieglmeier M."/>
            <person name="Klingl A."/>
            <person name="Woyke T."/>
            <person name="Ryan C.M."/>
            <person name="Banfield J.F."/>
        </authorList>
    </citation>
    <scope>NUCLEOTIDE SEQUENCE [LARGE SCALE GENOMIC DNA]</scope>
    <source>
        <strain evidence="5">CG07_land_8_20_14_0_80_42_15</strain>
    </source>
</reference>
<keyword evidence="2" id="KW-0808">Transferase</keyword>
<keyword evidence="1" id="KW-0489">Methyltransferase</keyword>
<organism evidence="5 6">
    <name type="scientific">Candidatus Aquitaenariimonas noxiae</name>
    <dbReference type="NCBI Taxonomy" id="1974741"/>
    <lineage>
        <taxon>Bacteria</taxon>
        <taxon>Pseudomonadati</taxon>
        <taxon>Candidatus Omnitrophota</taxon>
        <taxon>Candidatus Aquitaenariimonas</taxon>
    </lineage>
</organism>
<dbReference type="GO" id="GO:0032259">
    <property type="term" value="P:methylation"/>
    <property type="evidence" value="ECO:0007669"/>
    <property type="project" value="UniProtKB-KW"/>
</dbReference>
<keyword evidence="3" id="KW-0949">S-adenosyl-L-methionine</keyword>
<dbReference type="PANTHER" id="PTHR13610">
    <property type="entry name" value="METHYLTRANSFERASE DOMAIN-CONTAINING PROTEIN"/>
    <property type="match status" value="1"/>
</dbReference>
<sequence length="229" mass="26221">MTPKALLREIAGIWKTHLKMASYHFFLVFHRPAEIIKDYNDDKKLGIDTLGWYFTKNDTSPYKDQYPANSLVHSELKQLMDSIKLGENDVFIDIGCGAGRVMAAVAAKRLKKVMGIEIEERVVMRAKENASTLKVKNTDIEIFQADAGNFDYKGITVYFINNPFGWKTLIKVRGAIKKSLEADPRKIRIIYYGLYNAVFDMADWLNPEGKLGSSKFFEWRNILPSARNI</sequence>
<dbReference type="InterPro" id="IPR029063">
    <property type="entry name" value="SAM-dependent_MTases_sf"/>
</dbReference>
<evidence type="ECO:0000259" key="4">
    <source>
        <dbReference type="Pfam" id="PF13847"/>
    </source>
</evidence>